<dbReference type="Proteomes" id="UP000694920">
    <property type="component" value="Unplaced"/>
</dbReference>
<dbReference type="InterPro" id="IPR003114">
    <property type="entry name" value="Phox_assoc"/>
</dbReference>
<keyword evidence="4" id="KW-1185">Reference proteome</keyword>
<evidence type="ECO:0000256" key="1">
    <source>
        <dbReference type="SAM" id="MobiDB-lite"/>
    </source>
</evidence>
<feature type="region of interest" description="Disordered" evidence="1">
    <location>
        <begin position="354"/>
        <end position="378"/>
    </location>
</feature>
<proteinExistence type="predicted"/>
<sequence>MEKVIPMSWLNQMLLLLSIVSAVLSIIISEWFGNRSLPVYIPILWAIFITILSTWLSCFLLRLALKATTPINIELITGWIRDRLENYLTCNIETVAKSKGAIHNNKEVNDIQSTNVQRISNNVAKDDKGTQQLYCKQSQNELKTGKVDNASIIRKLDLDRLVIQIDVKFISSWYKNLSSDKTFPDEAKGLLRKLLNRLQHQVTSLDKIKLTSKLADVLLLHLKEYRRALRRVKKGTASNLEEAYRCVHPGSRSTTALEHTLHRLVTILAREFLQWELTSSLPCKLLLSILASRLLQGIHTASCPNLIYEKLVVLLSAAPTENGTTAVTNHGIVSQALGGGIASATAAVIPRPLPKQNSALSTSTDSKSENQTISSQNAERSSLCLEGLAISHRGLWGDVSISEPDSELDEDRLSPVYEEPTDFATTIARLRNLLQQKSTATTPLQVEEKSCTVYEGSQFTNLAIPWTEFYTAPDGSQQLLYCIQFDDVEQHGVDMFETTTATVRRQYSDFVQLHGSLEEVPSLSGIMSDMSLPEGGRVEMENYLKTLCTRLSIESPPQLRHFLRPSSGVGKKADVVVPRLDRFLAKTVSGMFNTLKTVVPGFEMDQEEDVVPLPTLMPLADIPWRFVEDVKSRSVAVELQQLVAERIDYCSVDTAYEAVDSVEGSGDSELLSHWLDTVNTPYDEELEELDCNLTLTRVSIDLICEVLAGIGSNNTLQQEAVVRWTKLLFGNVIEPVLQNIILRLSNKFSNLTLFSTSQTDESKESIDSLKEKLVRLLMDKIPSDVKLLVGEDDMREGLRFLLGSLEVKKINQDFSLQILDVLASQLLASCRSDHHNSTP</sequence>
<protein>
    <submittedName>
        <fullName evidence="5">Uncharacterized protein LOC107273044</fullName>
    </submittedName>
</protein>
<accession>A0AAJ7CBC2</accession>
<dbReference type="Gene3D" id="3.30.1520.10">
    <property type="entry name" value="Phox-like domain"/>
    <property type="match status" value="1"/>
</dbReference>
<dbReference type="InterPro" id="IPR036871">
    <property type="entry name" value="PX_dom_sf"/>
</dbReference>
<name>A0AAJ7CBC2_CEPCN</name>
<organism evidence="4 5">
    <name type="scientific">Cephus cinctus</name>
    <name type="common">Wheat stem sawfly</name>
    <dbReference type="NCBI Taxonomy" id="211228"/>
    <lineage>
        <taxon>Eukaryota</taxon>
        <taxon>Metazoa</taxon>
        <taxon>Ecdysozoa</taxon>
        <taxon>Arthropoda</taxon>
        <taxon>Hexapoda</taxon>
        <taxon>Insecta</taxon>
        <taxon>Pterygota</taxon>
        <taxon>Neoptera</taxon>
        <taxon>Endopterygota</taxon>
        <taxon>Hymenoptera</taxon>
        <taxon>Cephoidea</taxon>
        <taxon>Cephidae</taxon>
        <taxon>Cephus</taxon>
    </lineage>
</organism>
<dbReference type="GeneID" id="107273044"/>
<dbReference type="Pfam" id="PF02194">
    <property type="entry name" value="PXA"/>
    <property type="match status" value="1"/>
</dbReference>
<dbReference type="PANTHER" id="PTHR22775:SF3">
    <property type="entry name" value="SORTING NEXIN-13"/>
    <property type="match status" value="1"/>
</dbReference>
<dbReference type="PANTHER" id="PTHR22775">
    <property type="entry name" value="SORTING NEXIN"/>
    <property type="match status" value="1"/>
</dbReference>
<reference evidence="5" key="1">
    <citation type="submission" date="2025-08" db="UniProtKB">
        <authorList>
            <consortium name="RefSeq"/>
        </authorList>
    </citation>
    <scope>IDENTIFICATION</scope>
</reference>
<gene>
    <name evidence="5" type="primary">LOC107273044</name>
</gene>
<keyword evidence="2" id="KW-0812">Transmembrane</keyword>
<evidence type="ECO:0000256" key="2">
    <source>
        <dbReference type="SAM" id="Phobius"/>
    </source>
</evidence>
<dbReference type="AlphaFoldDB" id="A0AAJ7CBC2"/>
<keyword evidence="2" id="KW-1133">Transmembrane helix</keyword>
<dbReference type="KEGG" id="ccin:107273044"/>
<evidence type="ECO:0000313" key="5">
    <source>
        <dbReference type="RefSeq" id="XP_015606328.1"/>
    </source>
</evidence>
<dbReference type="GO" id="GO:0035091">
    <property type="term" value="F:phosphatidylinositol binding"/>
    <property type="evidence" value="ECO:0007669"/>
    <property type="project" value="InterPro"/>
</dbReference>
<dbReference type="PROSITE" id="PS51207">
    <property type="entry name" value="PXA"/>
    <property type="match status" value="1"/>
</dbReference>
<evidence type="ECO:0000313" key="4">
    <source>
        <dbReference type="Proteomes" id="UP000694920"/>
    </source>
</evidence>
<dbReference type="RefSeq" id="XP_015606328.1">
    <property type="nucleotide sequence ID" value="XM_015750842.2"/>
</dbReference>
<feature type="domain" description="PXA" evidence="3">
    <location>
        <begin position="153"/>
        <end position="319"/>
    </location>
</feature>
<keyword evidence="2" id="KW-0472">Membrane</keyword>
<feature type="compositionally biased region" description="Polar residues" evidence="1">
    <location>
        <begin position="355"/>
        <end position="378"/>
    </location>
</feature>
<dbReference type="SUPFAM" id="SSF64268">
    <property type="entry name" value="PX domain"/>
    <property type="match status" value="1"/>
</dbReference>
<evidence type="ECO:0000259" key="3">
    <source>
        <dbReference type="PROSITE" id="PS51207"/>
    </source>
</evidence>
<feature type="transmembrane region" description="Helical" evidence="2">
    <location>
        <begin position="39"/>
        <end position="61"/>
    </location>
</feature>